<feature type="compositionally biased region" description="Polar residues" evidence="1">
    <location>
        <begin position="125"/>
        <end position="145"/>
    </location>
</feature>
<dbReference type="EMBL" id="JACEIK010001465">
    <property type="protein sequence ID" value="MCD7469641.1"/>
    <property type="molecule type" value="Genomic_DNA"/>
</dbReference>
<protein>
    <submittedName>
        <fullName evidence="2">Uncharacterized protein</fullName>
    </submittedName>
</protein>
<reference evidence="2 3" key="1">
    <citation type="journal article" date="2021" name="BMC Genomics">
        <title>Datura genome reveals duplications of psychoactive alkaloid biosynthetic genes and high mutation rate following tissue culture.</title>
        <authorList>
            <person name="Rajewski A."/>
            <person name="Carter-House D."/>
            <person name="Stajich J."/>
            <person name="Litt A."/>
        </authorList>
    </citation>
    <scope>NUCLEOTIDE SEQUENCE [LARGE SCALE GENOMIC DNA]</scope>
    <source>
        <strain evidence="2">AR-01</strain>
    </source>
</reference>
<keyword evidence="3" id="KW-1185">Reference proteome</keyword>
<evidence type="ECO:0000313" key="3">
    <source>
        <dbReference type="Proteomes" id="UP000823775"/>
    </source>
</evidence>
<dbReference type="Proteomes" id="UP000823775">
    <property type="component" value="Unassembled WGS sequence"/>
</dbReference>
<gene>
    <name evidence="2" type="ORF">HAX54_008788</name>
</gene>
<organism evidence="2 3">
    <name type="scientific">Datura stramonium</name>
    <name type="common">Jimsonweed</name>
    <name type="synonym">Common thornapple</name>
    <dbReference type="NCBI Taxonomy" id="4076"/>
    <lineage>
        <taxon>Eukaryota</taxon>
        <taxon>Viridiplantae</taxon>
        <taxon>Streptophyta</taxon>
        <taxon>Embryophyta</taxon>
        <taxon>Tracheophyta</taxon>
        <taxon>Spermatophyta</taxon>
        <taxon>Magnoliopsida</taxon>
        <taxon>eudicotyledons</taxon>
        <taxon>Gunneridae</taxon>
        <taxon>Pentapetalae</taxon>
        <taxon>asterids</taxon>
        <taxon>lamiids</taxon>
        <taxon>Solanales</taxon>
        <taxon>Solanaceae</taxon>
        <taxon>Solanoideae</taxon>
        <taxon>Datureae</taxon>
        <taxon>Datura</taxon>
    </lineage>
</organism>
<evidence type="ECO:0000256" key="1">
    <source>
        <dbReference type="SAM" id="MobiDB-lite"/>
    </source>
</evidence>
<name>A0ABS8TFA4_DATST</name>
<comment type="caution">
    <text evidence="2">The sequence shown here is derived from an EMBL/GenBank/DDBJ whole genome shotgun (WGS) entry which is preliminary data.</text>
</comment>
<evidence type="ECO:0000313" key="2">
    <source>
        <dbReference type="EMBL" id="MCD7469641.1"/>
    </source>
</evidence>
<proteinExistence type="predicted"/>
<feature type="region of interest" description="Disordered" evidence="1">
    <location>
        <begin position="113"/>
        <end position="145"/>
    </location>
</feature>
<accession>A0ABS8TFA4</accession>
<sequence length="145" mass="16718">MLPPESLGDGFKFHLVLPQQSLHFFIVPVISAFISKPQALFEGEVDQIFRIIPFKIHIRKQFSHPLLAMVATHFMLESSFKKFPRSFTQLVKTWSTYQETHIILDIVKGRDPTCIKGKPRRRPSHQSSGKHLDRSQTQNQKVPVA</sequence>